<dbReference type="PANTHER" id="PTHR13258:SF0">
    <property type="entry name" value="SYNDETIN"/>
    <property type="match status" value="1"/>
</dbReference>
<dbReference type="PANTHER" id="PTHR13258">
    <property type="entry name" value="SYNDETIN"/>
    <property type="match status" value="1"/>
</dbReference>
<evidence type="ECO:0000313" key="2">
    <source>
        <dbReference type="EMBL" id="JAP19405.1"/>
    </source>
</evidence>
<feature type="region of interest" description="Disordered" evidence="1">
    <location>
        <begin position="161"/>
        <end position="180"/>
    </location>
</feature>
<evidence type="ECO:0000256" key="1">
    <source>
        <dbReference type="SAM" id="MobiDB-lite"/>
    </source>
</evidence>
<dbReference type="InterPro" id="IPR040047">
    <property type="entry name" value="VPS50"/>
</dbReference>
<dbReference type="GO" id="GO:0000149">
    <property type="term" value="F:SNARE binding"/>
    <property type="evidence" value="ECO:0007669"/>
    <property type="project" value="TreeGrafter"/>
</dbReference>
<sequence length="180" mass="19778">MQSNSSPPFPLIPLVLFNGGQLSEGGFELSRFLFLGSLLFSQGGDDGMDLSKVGEKILSSVRSARSLGLLPSSSDRPEVPERAAAAAALARVLAGLPPHQRYTLSSSSEELSSIYGSKPPGQVVEELEEEFYEEVHLLHLNKYCSHMCFCHVHSLVDHCKKSNPRKNRRKKDLGKKLTLL</sequence>
<accession>A0A0V0HGM6</accession>
<organism evidence="2">
    <name type="scientific">Solanum chacoense</name>
    <name type="common">Chaco potato</name>
    <dbReference type="NCBI Taxonomy" id="4108"/>
    <lineage>
        <taxon>Eukaryota</taxon>
        <taxon>Viridiplantae</taxon>
        <taxon>Streptophyta</taxon>
        <taxon>Embryophyta</taxon>
        <taxon>Tracheophyta</taxon>
        <taxon>Spermatophyta</taxon>
        <taxon>Magnoliopsida</taxon>
        <taxon>eudicotyledons</taxon>
        <taxon>Gunneridae</taxon>
        <taxon>Pentapetalae</taxon>
        <taxon>asterids</taxon>
        <taxon>lamiids</taxon>
        <taxon>Solanales</taxon>
        <taxon>Solanaceae</taxon>
        <taxon>Solanoideae</taxon>
        <taxon>Solaneae</taxon>
        <taxon>Solanum</taxon>
    </lineage>
</organism>
<dbReference type="GO" id="GO:0005829">
    <property type="term" value="C:cytosol"/>
    <property type="evidence" value="ECO:0007669"/>
    <property type="project" value="GOC"/>
</dbReference>
<reference evidence="2" key="1">
    <citation type="submission" date="2015-12" db="EMBL/GenBank/DDBJ databases">
        <title>Gene expression during late stages of embryo sac development: a critical building block for successful pollen-pistil interactions.</title>
        <authorList>
            <person name="Liu Y."/>
            <person name="Joly V."/>
            <person name="Sabar M."/>
            <person name="Matton D.P."/>
        </authorList>
    </citation>
    <scope>NUCLEOTIDE SEQUENCE</scope>
</reference>
<proteinExistence type="predicted"/>
<dbReference type="AlphaFoldDB" id="A0A0V0HGM6"/>
<dbReference type="GO" id="GO:0032456">
    <property type="term" value="P:endocytic recycling"/>
    <property type="evidence" value="ECO:0007669"/>
    <property type="project" value="InterPro"/>
</dbReference>
<dbReference type="GO" id="GO:1990745">
    <property type="term" value="C:EARP complex"/>
    <property type="evidence" value="ECO:0007669"/>
    <property type="project" value="InterPro"/>
</dbReference>
<feature type="compositionally biased region" description="Basic residues" evidence="1">
    <location>
        <begin position="161"/>
        <end position="173"/>
    </location>
</feature>
<protein>
    <submittedName>
        <fullName evidence="2">Putative ovule protein</fullName>
    </submittedName>
</protein>
<dbReference type="GO" id="GO:0042147">
    <property type="term" value="P:retrograde transport, endosome to Golgi"/>
    <property type="evidence" value="ECO:0007669"/>
    <property type="project" value="InterPro"/>
</dbReference>
<dbReference type="EMBL" id="GEDG01020091">
    <property type="protein sequence ID" value="JAP19405.1"/>
    <property type="molecule type" value="Transcribed_RNA"/>
</dbReference>
<name>A0A0V0HGM6_SOLCH</name>